<feature type="domain" description="FAM192A/Fyv6 N-terminal" evidence="4">
    <location>
        <begin position="15"/>
        <end position="110"/>
    </location>
</feature>
<name>A0A1G4IU78_9SACH</name>
<protein>
    <submittedName>
        <fullName evidence="5">LAMI_0B01596g1_1</fullName>
    </submittedName>
</protein>
<dbReference type="GO" id="GO:0005634">
    <property type="term" value="C:nucleus"/>
    <property type="evidence" value="ECO:0007669"/>
    <property type="project" value="UniProtKB-SubCell"/>
</dbReference>
<feature type="region of interest" description="Disordered" evidence="3">
    <location>
        <begin position="116"/>
        <end position="168"/>
    </location>
</feature>
<dbReference type="Pfam" id="PF10187">
    <property type="entry name" value="FAM192A_Fyv6_N"/>
    <property type="match status" value="1"/>
</dbReference>
<evidence type="ECO:0000313" key="5">
    <source>
        <dbReference type="EMBL" id="SCU80294.1"/>
    </source>
</evidence>
<comment type="subcellular location">
    <subcellularLocation>
        <location evidence="1">Nucleus</location>
    </subcellularLocation>
</comment>
<keyword evidence="2" id="KW-0539">Nucleus</keyword>
<gene>
    <name evidence="5" type="ORF">LAMI_0B01596G</name>
</gene>
<organism evidence="5 6">
    <name type="scientific">Lachancea mirantina</name>
    <dbReference type="NCBI Taxonomy" id="1230905"/>
    <lineage>
        <taxon>Eukaryota</taxon>
        <taxon>Fungi</taxon>
        <taxon>Dikarya</taxon>
        <taxon>Ascomycota</taxon>
        <taxon>Saccharomycotina</taxon>
        <taxon>Saccharomycetes</taxon>
        <taxon>Saccharomycetales</taxon>
        <taxon>Saccharomycetaceae</taxon>
        <taxon>Lachancea</taxon>
    </lineage>
</organism>
<evidence type="ECO:0000313" key="6">
    <source>
        <dbReference type="Proteomes" id="UP000191024"/>
    </source>
</evidence>
<dbReference type="Proteomes" id="UP000191024">
    <property type="component" value="Chromosome B"/>
</dbReference>
<feature type="compositionally biased region" description="Polar residues" evidence="3">
    <location>
        <begin position="157"/>
        <end position="168"/>
    </location>
</feature>
<evidence type="ECO:0000256" key="2">
    <source>
        <dbReference type="ARBA" id="ARBA00023242"/>
    </source>
</evidence>
<sequence>MPQHQEQASLNLVGFVQEGQADLRAQSRAEQIEQAKEKAASQAEERKTLQEQLRNNAIAKQEEFNSLVKEKNSFTRLSHADVEFYKKMRDESTTERRDLETYLTRNLRYFDSESERLRNESKIAPKPSLMNSGHTTTLKVGRKRIKGIIKKQDRKTNSGGVSQQTDKA</sequence>
<evidence type="ECO:0000256" key="3">
    <source>
        <dbReference type="SAM" id="MobiDB-lite"/>
    </source>
</evidence>
<accession>A0A1G4IU78</accession>
<feature type="compositionally biased region" description="Polar residues" evidence="3">
    <location>
        <begin position="129"/>
        <end position="138"/>
    </location>
</feature>
<reference evidence="5 6" key="1">
    <citation type="submission" date="2016-03" db="EMBL/GenBank/DDBJ databases">
        <authorList>
            <person name="Devillers H."/>
        </authorList>
    </citation>
    <scope>NUCLEOTIDE SEQUENCE [LARGE SCALE GENOMIC DNA]</scope>
    <source>
        <strain evidence="5">CBS 11717</strain>
    </source>
</reference>
<proteinExistence type="predicted"/>
<feature type="compositionally biased region" description="Basic residues" evidence="3">
    <location>
        <begin position="140"/>
        <end position="149"/>
    </location>
</feature>
<evidence type="ECO:0000256" key="1">
    <source>
        <dbReference type="ARBA" id="ARBA00004123"/>
    </source>
</evidence>
<dbReference type="OrthoDB" id="4036151at2759"/>
<dbReference type="AlphaFoldDB" id="A0A1G4IU78"/>
<keyword evidence="6" id="KW-1185">Reference proteome</keyword>
<dbReference type="InterPro" id="IPR019331">
    <property type="entry name" value="FAM192A/Fyv6_N"/>
</dbReference>
<evidence type="ECO:0000259" key="4">
    <source>
        <dbReference type="Pfam" id="PF10187"/>
    </source>
</evidence>
<dbReference type="EMBL" id="LT598464">
    <property type="protein sequence ID" value="SCU80294.1"/>
    <property type="molecule type" value="Genomic_DNA"/>
</dbReference>
<feature type="region of interest" description="Disordered" evidence="3">
    <location>
        <begin position="26"/>
        <end position="47"/>
    </location>
</feature>